<dbReference type="Proteomes" id="UP000292298">
    <property type="component" value="Unassembled WGS sequence"/>
</dbReference>
<comment type="caution">
    <text evidence="2">The sequence shown here is derived from an EMBL/GenBank/DDBJ whole genome shotgun (WGS) entry which is preliminary data.</text>
</comment>
<dbReference type="GO" id="GO:0016747">
    <property type="term" value="F:acyltransferase activity, transferring groups other than amino-acyl groups"/>
    <property type="evidence" value="ECO:0007669"/>
    <property type="project" value="InterPro"/>
</dbReference>
<proteinExistence type="predicted"/>
<evidence type="ECO:0000313" key="3">
    <source>
        <dbReference type="Proteomes" id="UP000292298"/>
    </source>
</evidence>
<dbReference type="AlphaFoldDB" id="A0A4Q8CYX6"/>
<dbReference type="OrthoDB" id="5795663at2"/>
<feature type="domain" description="N-acetyltransferase" evidence="1">
    <location>
        <begin position="1"/>
        <end position="126"/>
    </location>
</feature>
<gene>
    <name evidence="2" type="ORF">EV698_0353</name>
</gene>
<dbReference type="PROSITE" id="PS51186">
    <property type="entry name" value="GNAT"/>
    <property type="match status" value="1"/>
</dbReference>
<evidence type="ECO:0000313" key="2">
    <source>
        <dbReference type="EMBL" id="RZU98117.1"/>
    </source>
</evidence>
<dbReference type="InterPro" id="IPR016181">
    <property type="entry name" value="Acyl_CoA_acyltransferase"/>
</dbReference>
<organism evidence="2 3">
    <name type="scientific">Spiribacter vilamensis</name>
    <dbReference type="NCBI Taxonomy" id="531306"/>
    <lineage>
        <taxon>Bacteria</taxon>
        <taxon>Pseudomonadati</taxon>
        <taxon>Pseudomonadota</taxon>
        <taxon>Gammaproteobacteria</taxon>
        <taxon>Chromatiales</taxon>
        <taxon>Ectothiorhodospiraceae</taxon>
        <taxon>Spiribacter</taxon>
    </lineage>
</organism>
<dbReference type="Gene3D" id="3.40.630.30">
    <property type="match status" value="1"/>
</dbReference>
<reference evidence="2 3" key="1">
    <citation type="submission" date="2019-02" db="EMBL/GenBank/DDBJ databases">
        <title>Genomic Encyclopedia of Type Strains, Phase IV (KMG-IV): sequencing the most valuable type-strain genomes for metagenomic binning, comparative biology and taxonomic classification.</title>
        <authorList>
            <person name="Goeker M."/>
        </authorList>
    </citation>
    <scope>NUCLEOTIDE SEQUENCE [LARGE SCALE GENOMIC DNA]</scope>
    <source>
        <strain evidence="2 3">DSM 21056</strain>
    </source>
</reference>
<protein>
    <recommendedName>
        <fullName evidence="1">N-acetyltransferase domain-containing protein</fullName>
    </recommendedName>
</protein>
<name>A0A4Q8CYX6_9GAMM</name>
<keyword evidence="3" id="KW-1185">Reference proteome</keyword>
<evidence type="ECO:0000259" key="1">
    <source>
        <dbReference type="PROSITE" id="PS51186"/>
    </source>
</evidence>
<accession>A0A4Q8CYX6</accession>
<sequence>MNGDIDAAIRAWREQTTPVAADPQSLLAYRWSGHVRAVVEAESAYLVLMRIETDPSWRGQGEASRVLDWLTTLCDRYGVTLLGQANADDANGLSQGDLLDWYARHGFHIDDSRRGGPLVWYPRRPETIA</sequence>
<dbReference type="RefSeq" id="WP_130502458.1">
    <property type="nucleotide sequence ID" value="NZ_SHLI01000001.1"/>
</dbReference>
<dbReference type="SUPFAM" id="SSF55729">
    <property type="entry name" value="Acyl-CoA N-acyltransferases (Nat)"/>
    <property type="match status" value="1"/>
</dbReference>
<dbReference type="EMBL" id="SHLI01000001">
    <property type="protein sequence ID" value="RZU98117.1"/>
    <property type="molecule type" value="Genomic_DNA"/>
</dbReference>
<dbReference type="InterPro" id="IPR000182">
    <property type="entry name" value="GNAT_dom"/>
</dbReference>